<keyword evidence="1" id="KW-0732">Signal</keyword>
<evidence type="ECO:0000313" key="3">
    <source>
        <dbReference type="Proteomes" id="UP000568664"/>
    </source>
</evidence>
<comment type="caution">
    <text evidence="2">The sequence shown here is derived from an EMBL/GenBank/DDBJ whole genome shotgun (WGS) entry which is preliminary data.</text>
</comment>
<gene>
    <name evidence="2" type="ORF">HII17_02250</name>
</gene>
<dbReference type="EMBL" id="JABBXH010000001">
    <property type="protein sequence ID" value="NMP30371.1"/>
    <property type="molecule type" value="Genomic_DNA"/>
</dbReference>
<sequence>MNTLQHKVIGTAISLSLMVMATGSVKAAEVSTEQAISQFVLVQGKQVMTKLSDQLQQSINSSIEQFSIDQLMSWEDEKVQLTNNTESNKETVKSEEE</sequence>
<reference evidence="2 3" key="1">
    <citation type="submission" date="2020-04" db="EMBL/GenBank/DDBJ databases">
        <title>Thalassotalea sp. M1531, isolated from the surface of marine red alga.</title>
        <authorList>
            <person name="Pang L."/>
            <person name="Lu D.-C."/>
        </authorList>
    </citation>
    <scope>NUCLEOTIDE SEQUENCE [LARGE SCALE GENOMIC DNA]</scope>
    <source>
        <strain evidence="2 3">M1531</strain>
    </source>
</reference>
<feature type="signal peptide" evidence="1">
    <location>
        <begin position="1"/>
        <end position="27"/>
    </location>
</feature>
<feature type="chain" id="PRO_5030679462" evidence="1">
    <location>
        <begin position="28"/>
        <end position="97"/>
    </location>
</feature>
<dbReference type="Proteomes" id="UP000568664">
    <property type="component" value="Unassembled WGS sequence"/>
</dbReference>
<name>A0A7Y0L9K5_9GAMM</name>
<evidence type="ECO:0000256" key="1">
    <source>
        <dbReference type="SAM" id="SignalP"/>
    </source>
</evidence>
<proteinExistence type="predicted"/>
<protein>
    <submittedName>
        <fullName evidence="2">Uncharacterized protein</fullName>
    </submittedName>
</protein>
<evidence type="ECO:0000313" key="2">
    <source>
        <dbReference type="EMBL" id="NMP30371.1"/>
    </source>
</evidence>
<dbReference type="RefSeq" id="WP_169073688.1">
    <property type="nucleotide sequence ID" value="NZ_JABBXH010000001.1"/>
</dbReference>
<organism evidence="2 3">
    <name type="scientific">Thalassotalea algicola</name>
    <dbReference type="NCBI Taxonomy" id="2716224"/>
    <lineage>
        <taxon>Bacteria</taxon>
        <taxon>Pseudomonadati</taxon>
        <taxon>Pseudomonadota</taxon>
        <taxon>Gammaproteobacteria</taxon>
        <taxon>Alteromonadales</taxon>
        <taxon>Colwelliaceae</taxon>
        <taxon>Thalassotalea</taxon>
    </lineage>
</organism>
<accession>A0A7Y0L9K5</accession>
<keyword evidence="3" id="KW-1185">Reference proteome</keyword>
<dbReference type="AlphaFoldDB" id="A0A7Y0L9K5"/>